<keyword evidence="3 11" id="KW-0349">Heme</keyword>
<dbReference type="KEGG" id="qlo:115953710"/>
<feature type="transmembrane region" description="Helical" evidence="13">
    <location>
        <begin position="6"/>
        <end position="31"/>
    </location>
</feature>
<evidence type="ECO:0000256" key="12">
    <source>
        <dbReference type="RuleBase" id="RU000461"/>
    </source>
</evidence>
<dbReference type="PRINTS" id="PR00385">
    <property type="entry name" value="P450"/>
</dbReference>
<evidence type="ECO:0000313" key="14">
    <source>
        <dbReference type="EnsemblPlants" id="QL07p030620:mrna"/>
    </source>
</evidence>
<dbReference type="Gene3D" id="1.10.630.10">
    <property type="entry name" value="Cytochrome P450"/>
    <property type="match status" value="1"/>
</dbReference>
<evidence type="ECO:0000256" key="3">
    <source>
        <dbReference type="ARBA" id="ARBA00022617"/>
    </source>
</evidence>
<organism evidence="14 15">
    <name type="scientific">Quercus lobata</name>
    <name type="common">Valley oak</name>
    <dbReference type="NCBI Taxonomy" id="97700"/>
    <lineage>
        <taxon>Eukaryota</taxon>
        <taxon>Viridiplantae</taxon>
        <taxon>Streptophyta</taxon>
        <taxon>Embryophyta</taxon>
        <taxon>Tracheophyta</taxon>
        <taxon>Spermatophyta</taxon>
        <taxon>Magnoliopsida</taxon>
        <taxon>eudicotyledons</taxon>
        <taxon>Gunneridae</taxon>
        <taxon>Pentapetalae</taxon>
        <taxon>rosids</taxon>
        <taxon>fabids</taxon>
        <taxon>Fagales</taxon>
        <taxon>Fagaceae</taxon>
        <taxon>Quercus</taxon>
    </lineage>
</organism>
<comment type="similarity">
    <text evidence="2 12">Belongs to the cytochrome P450 family.</text>
</comment>
<evidence type="ECO:0000256" key="10">
    <source>
        <dbReference type="ARBA" id="ARBA00023136"/>
    </source>
</evidence>
<keyword evidence="4 13" id="KW-0812">Transmembrane</keyword>
<accession>A0A7N2M4J3</accession>
<reference evidence="14 15" key="1">
    <citation type="journal article" date="2016" name="G3 (Bethesda)">
        <title>First Draft Assembly and Annotation of the Genome of a California Endemic Oak Quercus lobata Nee (Fagaceae).</title>
        <authorList>
            <person name="Sork V.L."/>
            <person name="Fitz-Gibbon S.T."/>
            <person name="Puiu D."/>
            <person name="Crepeau M."/>
            <person name="Gugger P.F."/>
            <person name="Sherman R."/>
            <person name="Stevens K."/>
            <person name="Langley C.H."/>
            <person name="Pellegrini M."/>
            <person name="Salzberg S.L."/>
        </authorList>
    </citation>
    <scope>NUCLEOTIDE SEQUENCE [LARGE SCALE GENOMIC DNA]</scope>
    <source>
        <strain evidence="14 15">cv. SW786</strain>
    </source>
</reference>
<evidence type="ECO:0000256" key="1">
    <source>
        <dbReference type="ARBA" id="ARBA00004167"/>
    </source>
</evidence>
<proteinExistence type="inferred from homology"/>
<reference evidence="14" key="2">
    <citation type="submission" date="2021-01" db="UniProtKB">
        <authorList>
            <consortium name="EnsemblPlants"/>
        </authorList>
    </citation>
    <scope>IDENTIFICATION</scope>
</reference>
<evidence type="ECO:0000256" key="2">
    <source>
        <dbReference type="ARBA" id="ARBA00010617"/>
    </source>
</evidence>
<dbReference type="Proteomes" id="UP000594261">
    <property type="component" value="Chromosome 7"/>
</dbReference>
<gene>
    <name evidence="14" type="primary">LOC115953710</name>
</gene>
<dbReference type="Gramene" id="QL07p030620:mrna">
    <property type="protein sequence ID" value="QL07p030620:mrna"/>
    <property type="gene ID" value="QL07p030620"/>
</dbReference>
<evidence type="ECO:0000256" key="8">
    <source>
        <dbReference type="ARBA" id="ARBA00023004"/>
    </source>
</evidence>
<comment type="subcellular location">
    <subcellularLocation>
        <location evidence="1">Membrane</location>
        <topology evidence="1">Single-pass membrane protein</topology>
    </subcellularLocation>
</comment>
<dbReference type="InterPro" id="IPR001128">
    <property type="entry name" value="Cyt_P450"/>
</dbReference>
<name>A0A7N2M4J3_QUELO</name>
<evidence type="ECO:0000256" key="13">
    <source>
        <dbReference type="SAM" id="Phobius"/>
    </source>
</evidence>
<keyword evidence="6 13" id="KW-1133">Transmembrane helix</keyword>
<feature type="binding site" description="axial binding residue" evidence="11">
    <location>
        <position position="474"/>
    </location>
    <ligand>
        <name>heme</name>
        <dbReference type="ChEBI" id="CHEBI:30413"/>
    </ligand>
    <ligandPart>
        <name>Fe</name>
        <dbReference type="ChEBI" id="CHEBI:18248"/>
    </ligandPart>
</feature>
<evidence type="ECO:0000313" key="15">
    <source>
        <dbReference type="Proteomes" id="UP000594261"/>
    </source>
</evidence>
<evidence type="ECO:0000256" key="6">
    <source>
        <dbReference type="ARBA" id="ARBA00022989"/>
    </source>
</evidence>
<dbReference type="Pfam" id="PF00067">
    <property type="entry name" value="p450"/>
    <property type="match status" value="1"/>
</dbReference>
<dbReference type="PROSITE" id="PS00086">
    <property type="entry name" value="CYTOCHROME_P450"/>
    <property type="match status" value="1"/>
</dbReference>
<evidence type="ECO:0000256" key="11">
    <source>
        <dbReference type="PIRSR" id="PIRSR602401-1"/>
    </source>
</evidence>
<keyword evidence="8 11" id="KW-0408">Iron</keyword>
<dbReference type="GO" id="GO:0004497">
    <property type="term" value="F:monooxygenase activity"/>
    <property type="evidence" value="ECO:0007669"/>
    <property type="project" value="UniProtKB-KW"/>
</dbReference>
<dbReference type="PANTHER" id="PTHR24282:SF130">
    <property type="entry name" value="CYTOCHROME P450 FAMILY PROTEIN"/>
    <property type="match status" value="1"/>
</dbReference>
<dbReference type="GO" id="GO:0016020">
    <property type="term" value="C:membrane"/>
    <property type="evidence" value="ECO:0007669"/>
    <property type="project" value="UniProtKB-SubCell"/>
</dbReference>
<keyword evidence="5 11" id="KW-0479">Metal-binding</keyword>
<keyword evidence="15" id="KW-1185">Reference proteome</keyword>
<evidence type="ECO:0000256" key="7">
    <source>
        <dbReference type="ARBA" id="ARBA00023002"/>
    </source>
</evidence>
<dbReference type="GO" id="GO:0020037">
    <property type="term" value="F:heme binding"/>
    <property type="evidence" value="ECO:0007669"/>
    <property type="project" value="InterPro"/>
</dbReference>
<dbReference type="InterPro" id="IPR036396">
    <property type="entry name" value="Cyt_P450_sf"/>
</dbReference>
<dbReference type="GeneID" id="115953710"/>
<comment type="cofactor">
    <cofactor evidence="11">
        <name>heme</name>
        <dbReference type="ChEBI" id="CHEBI:30413"/>
    </cofactor>
</comment>
<keyword evidence="7 12" id="KW-0560">Oxidoreductase</keyword>
<keyword evidence="9 12" id="KW-0503">Monooxygenase</keyword>
<dbReference type="RefSeq" id="XP_030927331.1">
    <property type="nucleotide sequence ID" value="XM_031071471.1"/>
</dbReference>
<keyword evidence="10 13" id="KW-0472">Membrane</keyword>
<sequence length="531" mass="60660">MEEGLIAEIWCSLVFIGVCSVFIRVCHVVWLKPRRIRSIIWRQGIRGPPPSFLYGNISEMQKIQSSMINNPSDGQSVSENWTHSIFPYFQIWRQKYGPVYMYSTGSKQHLYVSRPDLLRELSLHKSLDLGKPSYLSETFQPLLGDGIIKANGNNWVYQRKLIAPEFFINKVKNMVGLMEQSTIAMMKTWENRIIESEGGVADMIIDEDLKSLSADIISKSCFGSSYSQGNLIFAKIASLQDALSKPSALFGQSNFRFLPTKSNREIWRLKKEVDTLILKVVKDRQQESQKGTVPEKDLLQMMLESAVTSDDKFPRLKTDRFFVDICKNIYFAGHETTALSASWILMLLALHPEWQERVRAEILEVCGDHLYNLFQHMDAFRKLKMLMMVIQESIRLYGPAVITAREAFSDIKLGGFVVPKGVHIWSLIPAMHRDPENWGLDALEFKPERFAHGISKACKYPQAYIPFGYGSRLCPGQNFAMLQLKVVLSLILSNFSFALSPEYRHSPVYKMLLTPQHGVRLLITKLQGNLG</sequence>
<evidence type="ECO:0000256" key="4">
    <source>
        <dbReference type="ARBA" id="ARBA00022692"/>
    </source>
</evidence>
<dbReference type="OrthoDB" id="1470350at2759"/>
<dbReference type="PANTHER" id="PTHR24282">
    <property type="entry name" value="CYTOCHROME P450 FAMILY MEMBER"/>
    <property type="match status" value="1"/>
</dbReference>
<dbReference type="AlphaFoldDB" id="A0A7N2M4J3"/>
<dbReference type="InterPro" id="IPR002401">
    <property type="entry name" value="Cyt_P450_E_grp-I"/>
</dbReference>
<dbReference type="EMBL" id="LRBV02000007">
    <property type="status" value="NOT_ANNOTATED_CDS"/>
    <property type="molecule type" value="Genomic_DNA"/>
</dbReference>
<dbReference type="GO" id="GO:0016705">
    <property type="term" value="F:oxidoreductase activity, acting on paired donors, with incorporation or reduction of molecular oxygen"/>
    <property type="evidence" value="ECO:0007669"/>
    <property type="project" value="InterPro"/>
</dbReference>
<evidence type="ECO:0008006" key="16">
    <source>
        <dbReference type="Google" id="ProtNLM"/>
    </source>
</evidence>
<dbReference type="OMA" id="IRRESCF"/>
<dbReference type="PRINTS" id="PR00463">
    <property type="entry name" value="EP450I"/>
</dbReference>
<evidence type="ECO:0000256" key="5">
    <source>
        <dbReference type="ARBA" id="ARBA00022723"/>
    </source>
</evidence>
<dbReference type="InterPro" id="IPR017972">
    <property type="entry name" value="Cyt_P450_CS"/>
</dbReference>
<dbReference type="SUPFAM" id="SSF48264">
    <property type="entry name" value="Cytochrome P450"/>
    <property type="match status" value="1"/>
</dbReference>
<dbReference type="GO" id="GO:0005506">
    <property type="term" value="F:iron ion binding"/>
    <property type="evidence" value="ECO:0007669"/>
    <property type="project" value="InterPro"/>
</dbReference>
<evidence type="ECO:0000256" key="9">
    <source>
        <dbReference type="ARBA" id="ARBA00023033"/>
    </source>
</evidence>
<dbReference type="InterPro" id="IPR050665">
    <property type="entry name" value="Cytochrome_P450_Monooxygen"/>
</dbReference>
<protein>
    <recommendedName>
        <fullName evidence="16">Cytochrome P450 714A1</fullName>
    </recommendedName>
</protein>
<dbReference type="InParanoid" id="A0A7N2M4J3"/>
<dbReference type="EnsemblPlants" id="QL07p030620:mrna">
    <property type="protein sequence ID" value="QL07p030620:mrna"/>
    <property type="gene ID" value="QL07p030620"/>
</dbReference>